<feature type="transmembrane region" description="Helical" evidence="7">
    <location>
        <begin position="118"/>
        <end position="136"/>
    </location>
</feature>
<accession>A0A4R2PKA7</accession>
<comment type="similarity">
    <text evidence="2">Belongs to the EamA transporter family.</text>
</comment>
<dbReference type="PANTHER" id="PTHR32322:SF2">
    <property type="entry name" value="EAMA DOMAIN-CONTAINING PROTEIN"/>
    <property type="match status" value="1"/>
</dbReference>
<feature type="transmembrane region" description="Helical" evidence="7">
    <location>
        <begin position="241"/>
        <end position="259"/>
    </location>
</feature>
<sequence>MVNALLFVACSLIWGSTWYAIEFQLGAVPQAWSVAYRFAGAGLILMGVCLARRVRLTWRPADHALFAAVGLFLFSANYLFVYLGTGYLTSGLVAVAFSALSVFNLVNGRLYLGQRISGATAAGAGAGLGGVVLLFWREVSAFSLADDTLVGLALILVAGYLASTGNTLLAAERTRRVPGLALNAWAMLYGGGAMALAALIWKGPPVIDTSPAYLLSYAYLVIAGSVLTFTMYLVLVQREGLARAGYVAVMTPLVALLISTLFEGYTWHATGFAGIALVLLGNLLIKRPTRRLRQTRNTAPNTAPDTARQDGADGGGTTPAPLANPAAPKDRQAS</sequence>
<dbReference type="InterPro" id="IPR000620">
    <property type="entry name" value="EamA_dom"/>
</dbReference>
<dbReference type="InterPro" id="IPR050638">
    <property type="entry name" value="AA-Vitamin_Transporters"/>
</dbReference>
<evidence type="ECO:0000256" key="3">
    <source>
        <dbReference type="ARBA" id="ARBA00022692"/>
    </source>
</evidence>
<name>A0A4R2PKA7_RHOSA</name>
<keyword evidence="10" id="KW-1185">Reference proteome</keyword>
<dbReference type="SUPFAM" id="SSF103481">
    <property type="entry name" value="Multidrug resistance efflux transporter EmrE"/>
    <property type="match status" value="2"/>
</dbReference>
<evidence type="ECO:0000256" key="6">
    <source>
        <dbReference type="SAM" id="MobiDB-lite"/>
    </source>
</evidence>
<feature type="transmembrane region" description="Helical" evidence="7">
    <location>
        <begin position="265"/>
        <end position="285"/>
    </location>
</feature>
<evidence type="ECO:0000256" key="2">
    <source>
        <dbReference type="ARBA" id="ARBA00007362"/>
    </source>
</evidence>
<dbReference type="Proteomes" id="UP000295399">
    <property type="component" value="Unassembled WGS sequence"/>
</dbReference>
<dbReference type="PANTHER" id="PTHR32322">
    <property type="entry name" value="INNER MEMBRANE TRANSPORTER"/>
    <property type="match status" value="1"/>
</dbReference>
<dbReference type="AlphaFoldDB" id="A0A4R2PKA7"/>
<evidence type="ECO:0000256" key="7">
    <source>
        <dbReference type="SAM" id="Phobius"/>
    </source>
</evidence>
<gene>
    <name evidence="9" type="ORF">EV659_10571</name>
</gene>
<reference evidence="9 10" key="1">
    <citation type="submission" date="2019-03" db="EMBL/GenBank/DDBJ databases">
        <title>Genomic Encyclopedia of Type Strains, Phase IV (KMG-IV): sequencing the most valuable type-strain genomes for metagenomic binning, comparative biology and taxonomic classification.</title>
        <authorList>
            <person name="Goeker M."/>
        </authorList>
    </citation>
    <scope>NUCLEOTIDE SEQUENCE [LARGE SCALE GENOMIC DNA]</scope>
    <source>
        <strain evidence="9 10">DSM 2132</strain>
    </source>
</reference>
<feature type="transmembrane region" description="Helical" evidence="7">
    <location>
        <begin position="32"/>
        <end position="51"/>
    </location>
</feature>
<feature type="compositionally biased region" description="Polar residues" evidence="6">
    <location>
        <begin position="295"/>
        <end position="304"/>
    </location>
</feature>
<evidence type="ECO:0000256" key="1">
    <source>
        <dbReference type="ARBA" id="ARBA00004141"/>
    </source>
</evidence>
<proteinExistence type="inferred from homology"/>
<dbReference type="Pfam" id="PF00892">
    <property type="entry name" value="EamA"/>
    <property type="match status" value="2"/>
</dbReference>
<feature type="transmembrane region" description="Helical" evidence="7">
    <location>
        <begin position="181"/>
        <end position="201"/>
    </location>
</feature>
<keyword evidence="5 7" id="KW-0472">Membrane</keyword>
<comment type="subcellular location">
    <subcellularLocation>
        <location evidence="1">Membrane</location>
        <topology evidence="1">Multi-pass membrane protein</topology>
    </subcellularLocation>
</comment>
<feature type="domain" description="EamA" evidence="8">
    <location>
        <begin position="4"/>
        <end position="135"/>
    </location>
</feature>
<organism evidence="9 10">
    <name type="scientific">Rhodothalassium salexigens DSM 2132</name>
    <dbReference type="NCBI Taxonomy" id="1188247"/>
    <lineage>
        <taxon>Bacteria</taxon>
        <taxon>Pseudomonadati</taxon>
        <taxon>Pseudomonadota</taxon>
        <taxon>Alphaproteobacteria</taxon>
        <taxon>Rhodothalassiales</taxon>
        <taxon>Rhodothalassiaceae</taxon>
        <taxon>Rhodothalassium</taxon>
    </lineage>
</organism>
<keyword evidence="4 7" id="KW-1133">Transmembrane helix</keyword>
<keyword evidence="3 7" id="KW-0812">Transmembrane</keyword>
<feature type="region of interest" description="Disordered" evidence="6">
    <location>
        <begin position="291"/>
        <end position="334"/>
    </location>
</feature>
<feature type="transmembrane region" description="Helical" evidence="7">
    <location>
        <begin position="63"/>
        <end position="81"/>
    </location>
</feature>
<evidence type="ECO:0000313" key="10">
    <source>
        <dbReference type="Proteomes" id="UP000295399"/>
    </source>
</evidence>
<dbReference type="RefSeq" id="WP_165878794.1">
    <property type="nucleotide sequence ID" value="NZ_JACIGF010000005.1"/>
</dbReference>
<dbReference type="InterPro" id="IPR037185">
    <property type="entry name" value="EmrE-like"/>
</dbReference>
<dbReference type="GO" id="GO:0016020">
    <property type="term" value="C:membrane"/>
    <property type="evidence" value="ECO:0007669"/>
    <property type="project" value="UniProtKB-SubCell"/>
</dbReference>
<evidence type="ECO:0000313" key="9">
    <source>
        <dbReference type="EMBL" id="TCP34445.1"/>
    </source>
</evidence>
<feature type="transmembrane region" description="Helical" evidence="7">
    <location>
        <begin position="148"/>
        <end position="169"/>
    </location>
</feature>
<evidence type="ECO:0000259" key="8">
    <source>
        <dbReference type="Pfam" id="PF00892"/>
    </source>
</evidence>
<protein>
    <submittedName>
        <fullName evidence="9">Drug/metabolite transporter (DMT)-like permease</fullName>
    </submittedName>
</protein>
<evidence type="ECO:0000256" key="4">
    <source>
        <dbReference type="ARBA" id="ARBA00022989"/>
    </source>
</evidence>
<feature type="transmembrane region" description="Helical" evidence="7">
    <location>
        <begin position="87"/>
        <end position="106"/>
    </location>
</feature>
<feature type="domain" description="EamA" evidence="8">
    <location>
        <begin position="151"/>
        <end position="285"/>
    </location>
</feature>
<comment type="caution">
    <text evidence="9">The sequence shown here is derived from an EMBL/GenBank/DDBJ whole genome shotgun (WGS) entry which is preliminary data.</text>
</comment>
<dbReference type="EMBL" id="SLXO01000005">
    <property type="protein sequence ID" value="TCP34445.1"/>
    <property type="molecule type" value="Genomic_DNA"/>
</dbReference>
<dbReference type="InParanoid" id="A0A4R2PKA7"/>
<feature type="transmembrane region" description="Helical" evidence="7">
    <location>
        <begin position="213"/>
        <end position="234"/>
    </location>
</feature>
<evidence type="ECO:0000256" key="5">
    <source>
        <dbReference type="ARBA" id="ARBA00023136"/>
    </source>
</evidence>